<dbReference type="Proteomes" id="UP001420932">
    <property type="component" value="Unassembled WGS sequence"/>
</dbReference>
<keyword evidence="3 7" id="KW-0645">Protease</keyword>
<dbReference type="InterPro" id="IPR050164">
    <property type="entry name" value="Peptidase_C19"/>
</dbReference>
<reference evidence="9 10" key="1">
    <citation type="submission" date="2024-01" db="EMBL/GenBank/DDBJ databases">
        <title>Genome assemblies of Stephania.</title>
        <authorList>
            <person name="Yang L."/>
        </authorList>
    </citation>
    <scope>NUCLEOTIDE SEQUENCE [LARGE SCALE GENOMIC DNA]</scope>
    <source>
        <strain evidence="9">YNDBR</strain>
        <tissue evidence="9">Leaf</tissue>
    </source>
</reference>
<evidence type="ECO:0000256" key="2">
    <source>
        <dbReference type="ARBA" id="ARBA00009085"/>
    </source>
</evidence>
<dbReference type="Pfam" id="PF00443">
    <property type="entry name" value="UCH"/>
    <property type="match status" value="1"/>
</dbReference>
<dbReference type="GO" id="GO:0005634">
    <property type="term" value="C:nucleus"/>
    <property type="evidence" value="ECO:0007669"/>
    <property type="project" value="TreeGrafter"/>
</dbReference>
<evidence type="ECO:0000313" key="10">
    <source>
        <dbReference type="Proteomes" id="UP001420932"/>
    </source>
</evidence>
<evidence type="ECO:0000256" key="7">
    <source>
        <dbReference type="RuleBase" id="RU366025"/>
    </source>
</evidence>
<dbReference type="PROSITE" id="PS00972">
    <property type="entry name" value="USP_1"/>
    <property type="match status" value="1"/>
</dbReference>
<keyword evidence="4 7" id="KW-0833">Ubl conjugation pathway</keyword>
<sequence>MFFIRKHLPRKTHLFTTFPLLVLNGTEEVSVLPLAFVGFVRDCGRWWLGHFREILVQSCCRCGDLSGTESQRFEGVILVGARDETPSDSPERSSSVAGLRNHGNNCFLNVILQALASCSSFNPFIRDLIEKDGLYAEEQIESMPFAVALFSLMKDLCSLRDEEAMLNPRKVMLAMDQYIPDFNLTRQQDAAEALLHILSCLKEEFLDSYASDCTFADILDVMSYRTAVHKRNGLSECERWKKDFLGPFDGVLRSILLCQSCSSQLGMNFEYFHTLSLSLLQDSNKNTIDGYSVEDCLRKFTAVEPIESYRCSQCWHANAIKYLSIEEGNESRIDKLKCCVGGDSCDCRSLFPDGGRLWRDYSSRTFKQLSIARCPKILCIHLQRAFVDQFGESVKLQSHISFPLILDLFPFTRDALGIGRESSSDNQHQNTHLNQFYLQFRALNQQNIYAETGERTYPEAVKMSVLNSSNFKSLLYRHSQAFEGGCSLWQSSASSYQELTRTPVCSDEKVNKIPSLVPSRSCMYRLVSVVEHFGKVGSGHYAAYRWVQKESIGEDSVGQLEPGYWFCISDSQVSRVSEVEVLTAEATLLFYEEMECPI</sequence>
<feature type="domain" description="USP" evidence="8">
    <location>
        <begin position="97"/>
        <end position="594"/>
    </location>
</feature>
<dbReference type="InterPro" id="IPR001394">
    <property type="entry name" value="Peptidase_C19_UCH"/>
</dbReference>
<keyword evidence="5 7" id="KW-0378">Hydrolase</keyword>
<dbReference type="PANTHER" id="PTHR24006">
    <property type="entry name" value="UBIQUITIN CARBOXYL-TERMINAL HYDROLASE"/>
    <property type="match status" value="1"/>
</dbReference>
<dbReference type="AlphaFoldDB" id="A0AAP0Q1T0"/>
<dbReference type="Gene3D" id="3.90.70.10">
    <property type="entry name" value="Cysteine proteinases"/>
    <property type="match status" value="1"/>
</dbReference>
<evidence type="ECO:0000256" key="5">
    <source>
        <dbReference type="ARBA" id="ARBA00022801"/>
    </source>
</evidence>
<comment type="caution">
    <text evidence="9">The sequence shown here is derived from an EMBL/GenBank/DDBJ whole genome shotgun (WGS) entry which is preliminary data.</text>
</comment>
<comment type="similarity">
    <text evidence="2 7">Belongs to the peptidase C19 family.</text>
</comment>
<proteinExistence type="inferred from homology"/>
<evidence type="ECO:0000256" key="6">
    <source>
        <dbReference type="ARBA" id="ARBA00022807"/>
    </source>
</evidence>
<dbReference type="InterPro" id="IPR018200">
    <property type="entry name" value="USP_CS"/>
</dbReference>
<dbReference type="GO" id="GO:0006508">
    <property type="term" value="P:proteolysis"/>
    <property type="evidence" value="ECO:0007669"/>
    <property type="project" value="UniProtKB-KW"/>
</dbReference>
<dbReference type="InterPro" id="IPR028889">
    <property type="entry name" value="USP"/>
</dbReference>
<name>A0AAP0Q1T0_9MAGN</name>
<organism evidence="9 10">
    <name type="scientific">Stephania yunnanensis</name>
    <dbReference type="NCBI Taxonomy" id="152371"/>
    <lineage>
        <taxon>Eukaryota</taxon>
        <taxon>Viridiplantae</taxon>
        <taxon>Streptophyta</taxon>
        <taxon>Embryophyta</taxon>
        <taxon>Tracheophyta</taxon>
        <taxon>Spermatophyta</taxon>
        <taxon>Magnoliopsida</taxon>
        <taxon>Ranunculales</taxon>
        <taxon>Menispermaceae</taxon>
        <taxon>Menispermoideae</taxon>
        <taxon>Cissampelideae</taxon>
        <taxon>Stephania</taxon>
    </lineage>
</organism>
<dbReference type="EMBL" id="JBBNAF010000002">
    <property type="protein sequence ID" value="KAK9163930.1"/>
    <property type="molecule type" value="Genomic_DNA"/>
</dbReference>
<keyword evidence="10" id="KW-1185">Reference proteome</keyword>
<dbReference type="SUPFAM" id="SSF54001">
    <property type="entry name" value="Cysteine proteinases"/>
    <property type="match status" value="1"/>
</dbReference>
<dbReference type="EC" id="3.4.19.12" evidence="7"/>
<dbReference type="GO" id="GO:0016579">
    <property type="term" value="P:protein deubiquitination"/>
    <property type="evidence" value="ECO:0007669"/>
    <property type="project" value="InterPro"/>
</dbReference>
<evidence type="ECO:0000313" key="9">
    <source>
        <dbReference type="EMBL" id="KAK9163930.1"/>
    </source>
</evidence>
<dbReference type="PROSITE" id="PS50235">
    <property type="entry name" value="USP_3"/>
    <property type="match status" value="1"/>
</dbReference>
<comment type="catalytic activity">
    <reaction evidence="1 7">
        <text>Thiol-dependent hydrolysis of ester, thioester, amide, peptide and isopeptide bonds formed by the C-terminal Gly of ubiquitin (a 76-residue protein attached to proteins as an intracellular targeting signal).</text>
        <dbReference type="EC" id="3.4.19.12"/>
    </reaction>
</comment>
<evidence type="ECO:0000256" key="1">
    <source>
        <dbReference type="ARBA" id="ARBA00000707"/>
    </source>
</evidence>
<evidence type="ECO:0000259" key="8">
    <source>
        <dbReference type="PROSITE" id="PS50235"/>
    </source>
</evidence>
<dbReference type="GO" id="GO:0005829">
    <property type="term" value="C:cytosol"/>
    <property type="evidence" value="ECO:0007669"/>
    <property type="project" value="TreeGrafter"/>
</dbReference>
<keyword evidence="6 7" id="KW-0788">Thiol protease</keyword>
<accession>A0AAP0Q1T0</accession>
<dbReference type="InterPro" id="IPR038765">
    <property type="entry name" value="Papain-like_cys_pep_sf"/>
</dbReference>
<protein>
    <recommendedName>
        <fullName evidence="7">Ubiquitin carboxyl-terminal hydrolase</fullName>
        <ecNumber evidence="7">3.4.19.12</ecNumber>
    </recommendedName>
</protein>
<dbReference type="GO" id="GO:0004843">
    <property type="term" value="F:cysteine-type deubiquitinase activity"/>
    <property type="evidence" value="ECO:0007669"/>
    <property type="project" value="UniProtKB-UniRule"/>
</dbReference>
<evidence type="ECO:0000256" key="4">
    <source>
        <dbReference type="ARBA" id="ARBA00022786"/>
    </source>
</evidence>
<dbReference type="PANTHER" id="PTHR24006:SF888">
    <property type="entry name" value="UBIQUITIN CARBOXYL-TERMINAL HYDROLASE 30"/>
    <property type="match status" value="1"/>
</dbReference>
<comment type="function">
    <text evidence="7">Recognizes and hydrolyzes the peptide bond at the C-terminal Gly of ubiquitin. Involved in the processing of poly-ubiquitin precursors as well as that of ubiquitinated proteins.</text>
</comment>
<evidence type="ECO:0000256" key="3">
    <source>
        <dbReference type="ARBA" id="ARBA00022670"/>
    </source>
</evidence>
<gene>
    <name evidence="9" type="ORF">Syun_004832</name>
</gene>
<dbReference type="PROSITE" id="PS00973">
    <property type="entry name" value="USP_2"/>
    <property type="match status" value="1"/>
</dbReference>